<evidence type="ECO:0000256" key="3">
    <source>
        <dbReference type="ARBA" id="ARBA00022989"/>
    </source>
</evidence>
<dbReference type="EMBL" id="JBBPBN010000004">
    <property type="protein sequence ID" value="KAK9041728.1"/>
    <property type="molecule type" value="Genomic_DNA"/>
</dbReference>
<keyword evidence="4 6" id="KW-0472">Membrane</keyword>
<dbReference type="InterPro" id="IPR001807">
    <property type="entry name" value="ClC"/>
</dbReference>
<gene>
    <name evidence="7" type="ORF">V6N11_016818</name>
</gene>
<dbReference type="PANTHER" id="PTHR43427">
    <property type="entry name" value="CHLORIDE CHANNEL PROTEIN CLC-E"/>
    <property type="match status" value="1"/>
</dbReference>
<feature type="transmembrane region" description="Helical" evidence="6">
    <location>
        <begin position="147"/>
        <end position="165"/>
    </location>
</feature>
<dbReference type="Gene3D" id="1.10.3080.10">
    <property type="entry name" value="Clc chloride channel"/>
    <property type="match status" value="1"/>
</dbReference>
<comment type="caution">
    <text evidence="7">The sequence shown here is derived from an EMBL/GenBank/DDBJ whole genome shotgun (WGS) entry which is preliminary data.</text>
</comment>
<feature type="compositionally biased region" description="Basic and acidic residues" evidence="5">
    <location>
        <begin position="263"/>
        <end position="274"/>
    </location>
</feature>
<dbReference type="Pfam" id="PF00654">
    <property type="entry name" value="Voltage_CLC"/>
    <property type="match status" value="1"/>
</dbReference>
<dbReference type="InterPro" id="IPR050368">
    <property type="entry name" value="ClC-type_chloride_channel"/>
</dbReference>
<feature type="region of interest" description="Disordered" evidence="5">
    <location>
        <begin position="255"/>
        <end position="274"/>
    </location>
</feature>
<sequence length="313" mass="33729">MVHAIHDWAWAGTPNEDAAWLRLRRLADTWYRILLIPITGGVMVGMMHGLLEILYQIRQSSSPQQGFDLVAGVFPLIKAIQAAATLGTGSSLGPEGPSVDIGKSCANGFSLMMENNRERRIALVATGAASGIASECLITVALHSIPWLVLLPAVAGCFFAIETVLRHLRAENSPPFTTAMIILASVISSTGSSALLGTESAFPMPSYDLKSATGDIRQYLSEKQSMSPTVIQRILMDKLSGKLLGNCQGVDGGEGDKAIAGSETRRGAPPRKEGKNCWCSSLRINMELPQVCIYVSICYDMVYIPFVVDAEKR</sequence>
<comment type="subcellular location">
    <subcellularLocation>
        <location evidence="1">Membrane</location>
        <topology evidence="1">Multi-pass membrane protein</topology>
    </subcellularLocation>
</comment>
<dbReference type="CDD" id="cd00400">
    <property type="entry name" value="Voltage_gated_ClC"/>
    <property type="match status" value="1"/>
</dbReference>
<dbReference type="Proteomes" id="UP001396334">
    <property type="component" value="Unassembled WGS sequence"/>
</dbReference>
<keyword evidence="3 6" id="KW-1133">Transmembrane helix</keyword>
<keyword evidence="2 6" id="KW-0812">Transmembrane</keyword>
<dbReference type="PANTHER" id="PTHR43427:SF3">
    <property type="entry name" value="CHLORIDE CHANNEL PROTEIN CLC-F"/>
    <property type="match status" value="1"/>
</dbReference>
<evidence type="ECO:0000256" key="6">
    <source>
        <dbReference type="SAM" id="Phobius"/>
    </source>
</evidence>
<evidence type="ECO:0000256" key="5">
    <source>
        <dbReference type="SAM" id="MobiDB-lite"/>
    </source>
</evidence>
<feature type="transmembrane region" description="Helical" evidence="6">
    <location>
        <begin position="177"/>
        <end position="196"/>
    </location>
</feature>
<evidence type="ECO:0000313" key="8">
    <source>
        <dbReference type="Proteomes" id="UP001396334"/>
    </source>
</evidence>
<dbReference type="InterPro" id="IPR014743">
    <property type="entry name" value="Cl-channel_core"/>
</dbReference>
<keyword evidence="8" id="KW-1185">Reference proteome</keyword>
<feature type="transmembrane region" description="Helical" evidence="6">
    <location>
        <begin position="121"/>
        <end position="141"/>
    </location>
</feature>
<protein>
    <submittedName>
        <fullName evidence="7">Uncharacterized protein</fullName>
    </submittedName>
</protein>
<evidence type="ECO:0000313" key="7">
    <source>
        <dbReference type="EMBL" id="KAK9041728.1"/>
    </source>
</evidence>
<evidence type="ECO:0000256" key="4">
    <source>
        <dbReference type="ARBA" id="ARBA00023136"/>
    </source>
</evidence>
<accession>A0ABR2TW75</accession>
<proteinExistence type="predicted"/>
<reference evidence="7 8" key="1">
    <citation type="journal article" date="2024" name="G3 (Bethesda)">
        <title>Genome assembly of Hibiscus sabdariffa L. provides insights into metabolisms of medicinal natural products.</title>
        <authorList>
            <person name="Kim T."/>
        </authorList>
    </citation>
    <scope>NUCLEOTIDE SEQUENCE [LARGE SCALE GENOMIC DNA]</scope>
    <source>
        <strain evidence="7">TK-2024</strain>
        <tissue evidence="7">Old leaves</tissue>
    </source>
</reference>
<evidence type="ECO:0000256" key="1">
    <source>
        <dbReference type="ARBA" id="ARBA00004141"/>
    </source>
</evidence>
<name>A0ABR2TW75_9ROSI</name>
<feature type="transmembrane region" description="Helical" evidence="6">
    <location>
        <begin position="30"/>
        <end position="51"/>
    </location>
</feature>
<organism evidence="7 8">
    <name type="scientific">Hibiscus sabdariffa</name>
    <name type="common">roselle</name>
    <dbReference type="NCBI Taxonomy" id="183260"/>
    <lineage>
        <taxon>Eukaryota</taxon>
        <taxon>Viridiplantae</taxon>
        <taxon>Streptophyta</taxon>
        <taxon>Embryophyta</taxon>
        <taxon>Tracheophyta</taxon>
        <taxon>Spermatophyta</taxon>
        <taxon>Magnoliopsida</taxon>
        <taxon>eudicotyledons</taxon>
        <taxon>Gunneridae</taxon>
        <taxon>Pentapetalae</taxon>
        <taxon>rosids</taxon>
        <taxon>malvids</taxon>
        <taxon>Malvales</taxon>
        <taxon>Malvaceae</taxon>
        <taxon>Malvoideae</taxon>
        <taxon>Hibiscus</taxon>
    </lineage>
</organism>
<evidence type="ECO:0000256" key="2">
    <source>
        <dbReference type="ARBA" id="ARBA00022692"/>
    </source>
</evidence>
<dbReference type="SUPFAM" id="SSF81340">
    <property type="entry name" value="Clc chloride channel"/>
    <property type="match status" value="1"/>
</dbReference>